<gene>
    <name evidence="4" type="ORF">PENSOL_c007G05089</name>
</gene>
<comment type="caution">
    <text evidence="4">The sequence shown here is derived from an EMBL/GenBank/DDBJ whole genome shotgun (WGS) entry which is preliminary data.</text>
</comment>
<dbReference type="SMART" id="SM00993">
    <property type="entry name" value="YL1_C"/>
    <property type="match status" value="1"/>
</dbReference>
<protein>
    <recommendedName>
        <fullName evidence="3">Vps72/YL1 C-terminal domain-containing protein</fullName>
    </recommendedName>
</protein>
<sequence>MTDIMEEDPSSGLQSSEEEEMPVESLVKGRAKRSTAGLHMSALLEAAADDDLALLFEEVEDDNEFADVLDPDAEDELLESSDEDEDQGPNAQNDYEGEQKLQKDERKKRRAQNDLRFQTLRKRVKIDPTAPSAMSAAPRPKKKSERISWIPTVEDGPTRQSSRRQTMVNKELTHARLKDSQEKRVRIIATMKEAEKRKAHLKPKEMTQEDHLAEAARVERLNSKSLNRWELSEKRKADERRARIEALQNRRLDGPVISYWSGVATWTNGRLTRVGKIDIKPRADKEESRKKKKEKEDKEKAAAEAKALGSATIVRPASVSTTGTSQPPPDFHAVSAPTNPTNPALPPPTSTLDQKTPENKPPENAAAPAAENTEIPVVSSGAIVSQPDVNSSETKTITTPPAEQSKDNAAESKAPEVDANTPVPPSEQDQSIATERQSSESSKQSDRNMFAVEIPASRHGLDSAGNGPTQKLPEPSLTKNDDAMDIDQPPAAAAAADSTKIDQKIPESADQASLATPQVAGAQPTSIETPTSHAAGTVVREPPVDESRPVESTTAISPGIALALKASPATAAPGQATVPENAPVQSLNQPSTLQSESQLSNGMVKEPTQTPQPEIPEPPPVIEHTGRCLTILENFDYATANHRKYSMYFNAKKPARLTKISSSLCVITSLPSRYRDPDTALPYANSYAYGQIRRLLSEGYIWSSMLGCFVGPAEAARGVPERFTGKPGPGTVQLQTDKAEGQAGSITGKSIDRMALNSEVPSTPTPAATRAAPPEPMEIDKA</sequence>
<feature type="domain" description="Vps72/YL1 C-terminal" evidence="3">
    <location>
        <begin position="663"/>
        <end position="692"/>
    </location>
</feature>
<evidence type="ECO:0000313" key="5">
    <source>
        <dbReference type="Proteomes" id="UP000191612"/>
    </source>
</evidence>
<dbReference type="EMBL" id="MDYO01000007">
    <property type="protein sequence ID" value="OQD99054.1"/>
    <property type="molecule type" value="Genomic_DNA"/>
</dbReference>
<evidence type="ECO:0000256" key="1">
    <source>
        <dbReference type="ARBA" id="ARBA00006832"/>
    </source>
</evidence>
<feature type="region of interest" description="Disordered" evidence="2">
    <location>
        <begin position="63"/>
        <end position="165"/>
    </location>
</feature>
<feature type="compositionally biased region" description="Acidic residues" evidence="2">
    <location>
        <begin position="63"/>
        <end position="87"/>
    </location>
</feature>
<feature type="compositionally biased region" description="Low complexity" evidence="2">
    <location>
        <begin position="761"/>
        <end position="772"/>
    </location>
</feature>
<proteinExistence type="inferred from homology"/>
<feature type="region of interest" description="Disordered" evidence="2">
    <location>
        <begin position="571"/>
        <end position="620"/>
    </location>
</feature>
<evidence type="ECO:0000259" key="3">
    <source>
        <dbReference type="SMART" id="SM00993"/>
    </source>
</evidence>
<feature type="compositionally biased region" description="Polar residues" evidence="2">
    <location>
        <begin position="523"/>
        <end position="534"/>
    </location>
</feature>
<dbReference type="AlphaFoldDB" id="A0A1V6RBY6"/>
<evidence type="ECO:0000313" key="4">
    <source>
        <dbReference type="EMBL" id="OQD99054.1"/>
    </source>
</evidence>
<reference evidence="5" key="1">
    <citation type="journal article" date="2017" name="Nat. Microbiol.">
        <title>Global analysis of biosynthetic gene clusters reveals vast potential of secondary metabolite production in Penicillium species.</title>
        <authorList>
            <person name="Nielsen J.C."/>
            <person name="Grijseels S."/>
            <person name="Prigent S."/>
            <person name="Ji B."/>
            <person name="Dainat J."/>
            <person name="Nielsen K.F."/>
            <person name="Frisvad J.C."/>
            <person name="Workman M."/>
            <person name="Nielsen J."/>
        </authorList>
    </citation>
    <scope>NUCLEOTIDE SEQUENCE [LARGE SCALE GENOMIC DNA]</scope>
    <source>
        <strain evidence="5">IBT 29525</strain>
    </source>
</reference>
<dbReference type="PANTHER" id="PTHR13275:SF4">
    <property type="entry name" value="VACUOLAR PROTEIN SORTING-ASSOCIATED PROTEIN 72 HOMOLOG"/>
    <property type="match status" value="1"/>
</dbReference>
<feature type="region of interest" description="Disordered" evidence="2">
    <location>
        <begin position="1"/>
        <end position="35"/>
    </location>
</feature>
<dbReference type="InterPro" id="IPR046757">
    <property type="entry name" value="YL1_N"/>
</dbReference>
<feature type="compositionally biased region" description="Basic and acidic residues" evidence="2">
    <location>
        <begin position="404"/>
        <end position="416"/>
    </location>
</feature>
<dbReference type="GO" id="GO:0005634">
    <property type="term" value="C:nucleus"/>
    <property type="evidence" value="ECO:0007669"/>
    <property type="project" value="TreeGrafter"/>
</dbReference>
<feature type="compositionally biased region" description="Low complexity" evidence="2">
    <location>
        <begin position="362"/>
        <end position="372"/>
    </location>
</feature>
<feature type="compositionally biased region" description="Polar residues" evidence="2">
    <location>
        <begin position="427"/>
        <end position="442"/>
    </location>
</feature>
<feature type="region of interest" description="Disordered" evidence="2">
    <location>
        <begin position="757"/>
        <end position="782"/>
    </location>
</feature>
<keyword evidence="5" id="KW-1185">Reference proteome</keyword>
<dbReference type="Proteomes" id="UP000191612">
    <property type="component" value="Unassembled WGS sequence"/>
</dbReference>
<name>A0A1V6RBY6_9EURO</name>
<feature type="compositionally biased region" description="Polar residues" evidence="2">
    <location>
        <begin position="387"/>
        <end position="402"/>
    </location>
</feature>
<dbReference type="PANTHER" id="PTHR13275">
    <property type="entry name" value="YL-1 PROTEIN TRANSCRIPTION FACTOR-LIKE 1"/>
    <property type="match status" value="1"/>
</dbReference>
<feature type="compositionally biased region" description="Polar residues" evidence="2">
    <location>
        <begin position="583"/>
        <end position="601"/>
    </location>
</feature>
<dbReference type="Pfam" id="PF05764">
    <property type="entry name" value="YL1"/>
    <property type="match status" value="1"/>
</dbReference>
<feature type="region of interest" description="Disordered" evidence="2">
    <location>
        <begin position="282"/>
        <end position="553"/>
    </location>
</feature>
<dbReference type="InterPro" id="IPR013272">
    <property type="entry name" value="Vps72/YL1_C"/>
</dbReference>
<organism evidence="4 5">
    <name type="scientific">Penicillium solitum</name>
    <dbReference type="NCBI Taxonomy" id="60172"/>
    <lineage>
        <taxon>Eukaryota</taxon>
        <taxon>Fungi</taxon>
        <taxon>Dikarya</taxon>
        <taxon>Ascomycota</taxon>
        <taxon>Pezizomycotina</taxon>
        <taxon>Eurotiomycetes</taxon>
        <taxon>Eurotiomycetidae</taxon>
        <taxon>Eurotiales</taxon>
        <taxon>Aspergillaceae</taxon>
        <taxon>Penicillium</taxon>
    </lineage>
</organism>
<dbReference type="STRING" id="60172.A0A1V6RBY6"/>
<feature type="compositionally biased region" description="Basic and acidic residues" evidence="2">
    <location>
        <begin position="282"/>
        <end position="303"/>
    </location>
</feature>
<comment type="similarity">
    <text evidence="1">Belongs to the VPS72/YL1 family.</text>
</comment>
<dbReference type="Pfam" id="PF08265">
    <property type="entry name" value="YL1_C"/>
    <property type="match status" value="1"/>
</dbReference>
<feature type="compositionally biased region" description="Low complexity" evidence="2">
    <location>
        <begin position="486"/>
        <end position="497"/>
    </location>
</feature>
<accession>A0A1V6RBY6</accession>
<evidence type="ECO:0000256" key="2">
    <source>
        <dbReference type="SAM" id="MobiDB-lite"/>
    </source>
</evidence>